<sequence>MRKFYQNRKSVRNVKRWSSNQITRTEVIRKEVKRMTASDSDLKAKKNCCGQGE</sequence>
<proteinExistence type="predicted"/>
<dbReference type="RefSeq" id="WP_003322128.1">
    <property type="nucleotide sequence ID" value="NZ_ALPT02000032.1"/>
</dbReference>
<reference evidence="1 2" key="1">
    <citation type="submission" date="2014-01" db="EMBL/GenBank/DDBJ databases">
        <title>Draft genome sequencing of Bacillus alcalophilus CGMCC 1.3604.</title>
        <authorList>
            <person name="Yang J."/>
            <person name="Diao L."/>
            <person name="Yang S."/>
        </authorList>
    </citation>
    <scope>NUCLEOTIDE SEQUENCE [LARGE SCALE GENOMIC DNA]</scope>
    <source>
        <strain evidence="1 2">CGMCC 1.3604</strain>
    </source>
</reference>
<dbReference type="AlphaFoldDB" id="A0A4S4K532"/>
<protein>
    <submittedName>
        <fullName evidence="1">Uncharacterized protein</fullName>
    </submittedName>
</protein>
<evidence type="ECO:0000313" key="1">
    <source>
        <dbReference type="EMBL" id="THG92147.1"/>
    </source>
</evidence>
<dbReference type="EMBL" id="JALP01000018">
    <property type="protein sequence ID" value="THG92147.1"/>
    <property type="molecule type" value="Genomic_DNA"/>
</dbReference>
<dbReference type="Proteomes" id="UP000297014">
    <property type="component" value="Unassembled WGS sequence"/>
</dbReference>
<name>A0A4S4K532_ALKAL</name>
<evidence type="ECO:0000313" key="2">
    <source>
        <dbReference type="Proteomes" id="UP000297014"/>
    </source>
</evidence>
<organism evidence="1 2">
    <name type="scientific">Alkalihalobacillus alcalophilus ATCC 27647 = CGMCC 1.3604</name>
    <dbReference type="NCBI Taxonomy" id="1218173"/>
    <lineage>
        <taxon>Bacteria</taxon>
        <taxon>Bacillati</taxon>
        <taxon>Bacillota</taxon>
        <taxon>Bacilli</taxon>
        <taxon>Bacillales</taxon>
        <taxon>Bacillaceae</taxon>
        <taxon>Alkalihalobacillus</taxon>
    </lineage>
</organism>
<gene>
    <name evidence="1" type="ORF">AJ85_16655</name>
</gene>
<comment type="caution">
    <text evidence="1">The sequence shown here is derived from an EMBL/GenBank/DDBJ whole genome shotgun (WGS) entry which is preliminary data.</text>
</comment>
<accession>A0A4S4K532</accession>